<accession>A0A165VT62</accession>
<dbReference type="InParanoid" id="A0A165VT62"/>
<name>A0A165VT62_9AGAM</name>
<evidence type="ECO:0000313" key="1">
    <source>
        <dbReference type="EMBL" id="KZT30148.1"/>
    </source>
</evidence>
<proteinExistence type="predicted"/>
<keyword evidence="2" id="KW-1185">Reference proteome</keyword>
<gene>
    <name evidence="1" type="ORF">NEOLEDRAFT_312622</name>
</gene>
<dbReference type="AlphaFoldDB" id="A0A165VT62"/>
<sequence length="137" mass="15189">MASVIVYRAVLHVWTRRTMDVPVSWGYGGHLLVTLLRDSIQDYIWIIIALLVEIVPGALRISPSDAAKGFPCFPFIVVVPTSAATRMILHLQRVAAASRQSSVAIELVPIRTGIQQGTDAFILEEEHQKYKSGKMSM</sequence>
<dbReference type="Proteomes" id="UP000076761">
    <property type="component" value="Unassembled WGS sequence"/>
</dbReference>
<dbReference type="EMBL" id="KV425552">
    <property type="protein sequence ID" value="KZT30148.1"/>
    <property type="molecule type" value="Genomic_DNA"/>
</dbReference>
<organism evidence="1 2">
    <name type="scientific">Neolentinus lepideus HHB14362 ss-1</name>
    <dbReference type="NCBI Taxonomy" id="1314782"/>
    <lineage>
        <taxon>Eukaryota</taxon>
        <taxon>Fungi</taxon>
        <taxon>Dikarya</taxon>
        <taxon>Basidiomycota</taxon>
        <taxon>Agaricomycotina</taxon>
        <taxon>Agaricomycetes</taxon>
        <taxon>Gloeophyllales</taxon>
        <taxon>Gloeophyllaceae</taxon>
        <taxon>Neolentinus</taxon>
    </lineage>
</organism>
<evidence type="ECO:0000313" key="2">
    <source>
        <dbReference type="Proteomes" id="UP000076761"/>
    </source>
</evidence>
<protein>
    <submittedName>
        <fullName evidence="1">Uncharacterized protein</fullName>
    </submittedName>
</protein>
<reference evidence="1 2" key="1">
    <citation type="journal article" date="2016" name="Mol. Biol. Evol.">
        <title>Comparative Genomics of Early-Diverging Mushroom-Forming Fungi Provides Insights into the Origins of Lignocellulose Decay Capabilities.</title>
        <authorList>
            <person name="Nagy L.G."/>
            <person name="Riley R."/>
            <person name="Tritt A."/>
            <person name="Adam C."/>
            <person name="Daum C."/>
            <person name="Floudas D."/>
            <person name="Sun H."/>
            <person name="Yadav J.S."/>
            <person name="Pangilinan J."/>
            <person name="Larsson K.H."/>
            <person name="Matsuura K."/>
            <person name="Barry K."/>
            <person name="Labutti K."/>
            <person name="Kuo R."/>
            <person name="Ohm R.A."/>
            <person name="Bhattacharya S.S."/>
            <person name="Shirouzu T."/>
            <person name="Yoshinaga Y."/>
            <person name="Martin F.M."/>
            <person name="Grigoriev I.V."/>
            <person name="Hibbett D.S."/>
        </authorList>
    </citation>
    <scope>NUCLEOTIDE SEQUENCE [LARGE SCALE GENOMIC DNA]</scope>
    <source>
        <strain evidence="1 2">HHB14362 ss-1</strain>
    </source>
</reference>